<dbReference type="InterPro" id="IPR000537">
    <property type="entry name" value="UbiA_prenyltransferase"/>
</dbReference>
<keyword evidence="4 6" id="KW-1133">Transmembrane helix</keyword>
<feature type="transmembrane region" description="Helical" evidence="6">
    <location>
        <begin position="46"/>
        <end position="68"/>
    </location>
</feature>
<evidence type="ECO:0000256" key="1">
    <source>
        <dbReference type="ARBA" id="ARBA00004141"/>
    </source>
</evidence>
<proteinExistence type="predicted"/>
<feature type="transmembrane region" description="Helical" evidence="6">
    <location>
        <begin position="304"/>
        <end position="322"/>
    </location>
</feature>
<reference evidence="7 8" key="1">
    <citation type="submission" date="2022-10" db="EMBL/GenBank/DDBJ databases">
        <title>Luteolibacter flavescens strain MCCC 1K03193, whole genome shotgun sequencing project.</title>
        <authorList>
            <person name="Zhao G."/>
            <person name="Shen L."/>
        </authorList>
    </citation>
    <scope>NUCLEOTIDE SEQUENCE [LARGE SCALE GENOMIC DNA]</scope>
    <source>
        <strain evidence="7 8">MCCC 1K03193</strain>
    </source>
</reference>
<gene>
    <name evidence="7" type="ORF">OKA04_23155</name>
</gene>
<keyword evidence="2" id="KW-1003">Cell membrane</keyword>
<evidence type="ECO:0000256" key="5">
    <source>
        <dbReference type="ARBA" id="ARBA00023136"/>
    </source>
</evidence>
<comment type="subcellular location">
    <subcellularLocation>
        <location evidence="1">Membrane</location>
        <topology evidence="1">Multi-pass membrane protein</topology>
    </subcellularLocation>
</comment>
<evidence type="ECO:0000313" key="7">
    <source>
        <dbReference type="EMBL" id="MCW1887655.1"/>
    </source>
</evidence>
<dbReference type="Pfam" id="PF01040">
    <property type="entry name" value="UbiA"/>
    <property type="match status" value="1"/>
</dbReference>
<feature type="transmembrane region" description="Helical" evidence="6">
    <location>
        <begin position="89"/>
        <end position="109"/>
    </location>
</feature>
<dbReference type="EMBL" id="JAPDDS010000020">
    <property type="protein sequence ID" value="MCW1887655.1"/>
    <property type="molecule type" value="Genomic_DNA"/>
</dbReference>
<accession>A0ABT3FVR0</accession>
<feature type="transmembrane region" description="Helical" evidence="6">
    <location>
        <begin position="219"/>
        <end position="237"/>
    </location>
</feature>
<evidence type="ECO:0000256" key="6">
    <source>
        <dbReference type="SAM" id="Phobius"/>
    </source>
</evidence>
<evidence type="ECO:0000256" key="4">
    <source>
        <dbReference type="ARBA" id="ARBA00022989"/>
    </source>
</evidence>
<evidence type="ECO:0000313" key="8">
    <source>
        <dbReference type="Proteomes" id="UP001207930"/>
    </source>
</evidence>
<dbReference type="InterPro" id="IPR044878">
    <property type="entry name" value="UbiA_sf"/>
</dbReference>
<feature type="transmembrane region" description="Helical" evidence="6">
    <location>
        <begin position="243"/>
        <end position="261"/>
    </location>
</feature>
<evidence type="ECO:0000256" key="2">
    <source>
        <dbReference type="ARBA" id="ARBA00022475"/>
    </source>
</evidence>
<feature type="transmembrane region" description="Helical" evidence="6">
    <location>
        <begin position="115"/>
        <end position="135"/>
    </location>
</feature>
<sequence>MSRFRPLLATLRIANGPSVVSNVWLGYITSWYAFYGSWLPQDVEMIRWQSIALLCASGLLLYFSGNLANDWFDREWDRERRPERALPSGLFQPSSYLIAACLAMATGIACAFVENTYCGICAIIIAALVAIYTYFHKRVIWAVLPMGLCRAFLYALGFSAFLPTVVENFSSSGVTEFYIWIRIAFIATMATGMIAYIAGLSLSARYEGMGDAPPGPRRVSKALLFLPMLAMPCWFSIGKPHFALAGIIPYAAWLALCFTVFKKPIPRYVSALLAGIPLVDAAAAIPLALHLAFTPGNAVVNPSLAWTVIAVPLTAFILGRALQKLAPAT</sequence>
<dbReference type="RefSeq" id="WP_264503611.1">
    <property type="nucleotide sequence ID" value="NZ_JAPDDS010000020.1"/>
</dbReference>
<dbReference type="Proteomes" id="UP001207930">
    <property type="component" value="Unassembled WGS sequence"/>
</dbReference>
<keyword evidence="5 6" id="KW-0472">Membrane</keyword>
<feature type="transmembrane region" description="Helical" evidence="6">
    <location>
        <begin position="147"/>
        <end position="165"/>
    </location>
</feature>
<protein>
    <submittedName>
        <fullName evidence="7">UbiA family prenyltransferase</fullName>
    </submittedName>
</protein>
<comment type="caution">
    <text evidence="7">The sequence shown here is derived from an EMBL/GenBank/DDBJ whole genome shotgun (WGS) entry which is preliminary data.</text>
</comment>
<organism evidence="7 8">
    <name type="scientific">Luteolibacter flavescens</name>
    <dbReference type="NCBI Taxonomy" id="1859460"/>
    <lineage>
        <taxon>Bacteria</taxon>
        <taxon>Pseudomonadati</taxon>
        <taxon>Verrucomicrobiota</taxon>
        <taxon>Verrucomicrobiia</taxon>
        <taxon>Verrucomicrobiales</taxon>
        <taxon>Verrucomicrobiaceae</taxon>
        <taxon>Luteolibacter</taxon>
    </lineage>
</organism>
<dbReference type="Gene3D" id="1.10.357.140">
    <property type="entry name" value="UbiA prenyltransferase"/>
    <property type="match status" value="1"/>
</dbReference>
<evidence type="ECO:0000256" key="3">
    <source>
        <dbReference type="ARBA" id="ARBA00022692"/>
    </source>
</evidence>
<feature type="transmembrane region" description="Helical" evidence="6">
    <location>
        <begin position="12"/>
        <end position="34"/>
    </location>
</feature>
<keyword evidence="8" id="KW-1185">Reference proteome</keyword>
<feature type="transmembrane region" description="Helical" evidence="6">
    <location>
        <begin position="268"/>
        <end position="292"/>
    </location>
</feature>
<feature type="transmembrane region" description="Helical" evidence="6">
    <location>
        <begin position="177"/>
        <end position="198"/>
    </location>
</feature>
<keyword evidence="3 6" id="KW-0812">Transmembrane</keyword>
<name>A0ABT3FVR0_9BACT</name>